<accession>A0A381RVL0</accession>
<dbReference type="InterPro" id="IPR024185">
    <property type="entry name" value="FTHF_cligase-like_sf"/>
</dbReference>
<dbReference type="Gene3D" id="3.40.50.10420">
    <property type="entry name" value="NagB/RpiA/CoA transferase-like"/>
    <property type="match status" value="1"/>
</dbReference>
<proteinExistence type="predicted"/>
<protein>
    <recommendedName>
        <fullName evidence="1">LUD domain-containing protein</fullName>
    </recommendedName>
</protein>
<evidence type="ECO:0000313" key="2">
    <source>
        <dbReference type="EMBL" id="SUZ95900.1"/>
    </source>
</evidence>
<dbReference type="InterPro" id="IPR037171">
    <property type="entry name" value="NagB/RpiA_transferase-like"/>
</dbReference>
<gene>
    <name evidence="2" type="ORF">METZ01_LOCUS48754</name>
</gene>
<feature type="domain" description="LUD" evidence="1">
    <location>
        <begin position="20"/>
        <end position="64"/>
    </location>
</feature>
<dbReference type="Pfam" id="PF02589">
    <property type="entry name" value="LUD_dom"/>
    <property type="match status" value="1"/>
</dbReference>
<dbReference type="AlphaFoldDB" id="A0A381RVL0"/>
<dbReference type="EMBL" id="UINC01002365">
    <property type="protein sequence ID" value="SUZ95900.1"/>
    <property type="molecule type" value="Genomic_DNA"/>
</dbReference>
<name>A0A381RVL0_9ZZZZ</name>
<dbReference type="SUPFAM" id="SSF100950">
    <property type="entry name" value="NagB/RpiA/CoA transferase-like"/>
    <property type="match status" value="1"/>
</dbReference>
<organism evidence="2">
    <name type="scientific">marine metagenome</name>
    <dbReference type="NCBI Taxonomy" id="408172"/>
    <lineage>
        <taxon>unclassified sequences</taxon>
        <taxon>metagenomes</taxon>
        <taxon>ecological metagenomes</taxon>
    </lineage>
</organism>
<dbReference type="InterPro" id="IPR003741">
    <property type="entry name" value="LUD_dom"/>
</dbReference>
<evidence type="ECO:0000259" key="1">
    <source>
        <dbReference type="Pfam" id="PF02589"/>
    </source>
</evidence>
<reference evidence="2" key="1">
    <citation type="submission" date="2018-05" db="EMBL/GenBank/DDBJ databases">
        <authorList>
            <person name="Lanie J.A."/>
            <person name="Ng W.-L."/>
            <person name="Kazmierczak K.M."/>
            <person name="Andrzejewski T.M."/>
            <person name="Davidsen T.M."/>
            <person name="Wayne K.J."/>
            <person name="Tettelin H."/>
            <person name="Glass J.I."/>
            <person name="Rusch D."/>
            <person name="Podicherti R."/>
            <person name="Tsui H.-C.T."/>
            <person name="Winkler M.E."/>
        </authorList>
    </citation>
    <scope>NUCLEOTIDE SEQUENCE</scope>
</reference>
<sequence length="74" mass="8151">MQRNTFGCKCEGNDCYCPENFAVNLGKSGVNFAVAETGILNLEENEGNDRFSTTLSPVHVAVMGNFDFTSFNNY</sequence>